<dbReference type="PROSITE" id="PS52027">
    <property type="entry name" value="ZF_C2HC_C3H"/>
    <property type="match status" value="2"/>
</dbReference>
<protein>
    <submittedName>
        <fullName evidence="9">Zinc finger protein 474</fullName>
    </submittedName>
</protein>
<evidence type="ECO:0000256" key="6">
    <source>
        <dbReference type="SAM" id="MobiDB-lite"/>
    </source>
</evidence>
<organism evidence="8 9">
    <name type="scientific">Lepidothrix coronata</name>
    <name type="common">blue-crowned manakin</name>
    <dbReference type="NCBI Taxonomy" id="321398"/>
    <lineage>
        <taxon>Eukaryota</taxon>
        <taxon>Metazoa</taxon>
        <taxon>Chordata</taxon>
        <taxon>Craniata</taxon>
        <taxon>Vertebrata</taxon>
        <taxon>Euteleostomi</taxon>
        <taxon>Archelosauria</taxon>
        <taxon>Archosauria</taxon>
        <taxon>Dinosauria</taxon>
        <taxon>Saurischia</taxon>
        <taxon>Theropoda</taxon>
        <taxon>Coelurosauria</taxon>
        <taxon>Aves</taxon>
        <taxon>Neognathae</taxon>
        <taxon>Neoaves</taxon>
        <taxon>Telluraves</taxon>
        <taxon>Australaves</taxon>
        <taxon>Passeriformes</taxon>
        <taxon>Pipridae</taxon>
        <taxon>Lepidothrix</taxon>
    </lineage>
</organism>
<sequence>MFARCRGNGAGAVPGCGGKLSQSTTSEKPGSWGHEGILTRPLERRIRCCRGGSSAHKSGKGPRSGAGSERYDQSENHQGMSGAASAAQAKVIKRPPTVICYICGREYGTKSISIHEPQCLKKWHQENDNLPKHLRRPEPKKPEVRIVQAKGFYDLDSLNEAAWSSAQTQLVPCDICGRTFLPDRLIVHQRSCKPKPAK</sequence>
<keyword evidence="8" id="KW-1185">Reference proteome</keyword>
<gene>
    <name evidence="9" type="primary">LOC108493599</name>
</gene>
<accession>A0A6J0GLL5</accession>
<name>A0A6J0GLL5_9PASS</name>
<keyword evidence="3 5" id="KW-0863">Zinc-finger</keyword>
<dbReference type="PANTHER" id="PTHR13555">
    <property type="entry name" value="C2H2 ZINC FINGER CGI-62-RELATED"/>
    <property type="match status" value="1"/>
</dbReference>
<reference evidence="9" key="1">
    <citation type="submission" date="2025-08" db="UniProtKB">
        <authorList>
            <consortium name="RefSeq"/>
        </authorList>
    </citation>
    <scope>IDENTIFICATION</scope>
</reference>
<dbReference type="Pfam" id="PF13913">
    <property type="entry name" value="zf-C2HC_2"/>
    <property type="match status" value="2"/>
</dbReference>
<feature type="compositionally biased region" description="Gly residues" evidence="6">
    <location>
        <begin position="8"/>
        <end position="18"/>
    </location>
</feature>
<dbReference type="Proteomes" id="UP000504624">
    <property type="component" value="Unplaced"/>
</dbReference>
<dbReference type="InterPro" id="IPR049899">
    <property type="entry name" value="Znf_C2HC_C3H"/>
</dbReference>
<keyword evidence="1" id="KW-0479">Metal-binding</keyword>
<dbReference type="InterPro" id="IPR026319">
    <property type="entry name" value="ZC2HC1A/B-like"/>
</dbReference>
<feature type="domain" description="C2HC/C3H-type" evidence="7">
    <location>
        <begin position="96"/>
        <end position="125"/>
    </location>
</feature>
<dbReference type="GO" id="GO:0008270">
    <property type="term" value="F:zinc ion binding"/>
    <property type="evidence" value="ECO:0007669"/>
    <property type="project" value="UniProtKB-KW"/>
</dbReference>
<evidence type="ECO:0000256" key="1">
    <source>
        <dbReference type="ARBA" id="ARBA00022723"/>
    </source>
</evidence>
<evidence type="ECO:0000313" key="9">
    <source>
        <dbReference type="RefSeq" id="XP_017662699.1"/>
    </source>
</evidence>
<proteinExistence type="predicted"/>
<dbReference type="GeneID" id="108493599"/>
<keyword evidence="4" id="KW-0862">Zinc</keyword>
<evidence type="ECO:0000256" key="3">
    <source>
        <dbReference type="ARBA" id="ARBA00022771"/>
    </source>
</evidence>
<dbReference type="OrthoDB" id="265955at2759"/>
<evidence type="ECO:0000313" key="8">
    <source>
        <dbReference type="Proteomes" id="UP000504624"/>
    </source>
</evidence>
<evidence type="ECO:0000256" key="5">
    <source>
        <dbReference type="PROSITE-ProRule" id="PRU01371"/>
    </source>
</evidence>
<evidence type="ECO:0000256" key="2">
    <source>
        <dbReference type="ARBA" id="ARBA00022737"/>
    </source>
</evidence>
<evidence type="ECO:0000256" key="4">
    <source>
        <dbReference type="ARBA" id="ARBA00022833"/>
    </source>
</evidence>
<dbReference type="CTD" id="100505841"/>
<feature type="domain" description="C2HC/C3H-type" evidence="7">
    <location>
        <begin position="169"/>
        <end position="198"/>
    </location>
</feature>
<dbReference type="Gene3D" id="3.30.160.60">
    <property type="entry name" value="Classic Zinc Finger"/>
    <property type="match status" value="2"/>
</dbReference>
<dbReference type="RefSeq" id="XP_017662699.1">
    <property type="nucleotide sequence ID" value="XM_017807210.1"/>
</dbReference>
<feature type="region of interest" description="Disordered" evidence="6">
    <location>
        <begin position="1"/>
        <end position="37"/>
    </location>
</feature>
<keyword evidence="2" id="KW-0677">Repeat</keyword>
<feature type="region of interest" description="Disordered" evidence="6">
    <location>
        <begin position="50"/>
        <end position="82"/>
    </location>
</feature>
<dbReference type="PANTHER" id="PTHR13555:SF66">
    <property type="entry name" value="ZINC FINGER PROTEIN 474"/>
    <property type="match status" value="1"/>
</dbReference>
<evidence type="ECO:0000259" key="7">
    <source>
        <dbReference type="PROSITE" id="PS52027"/>
    </source>
</evidence>
<dbReference type="AlphaFoldDB" id="A0A6J0GLL5"/>